<name>A0ABT3A5W9_9ALTE</name>
<sequence length="118" mass="13108">MKTLAILNTIAPHGSGVAIESLDLALAAGSFGQNVRLYFMDNGVYQLLNAQRTDAIEARNISKTFAALEFYDIEEIFVCNTSLQIRGLKQEDLCIDVTLLNEADMNVHIQQADTILRF</sequence>
<evidence type="ECO:0000256" key="1">
    <source>
        <dbReference type="ARBA" id="ARBA00005996"/>
    </source>
</evidence>
<dbReference type="InterPro" id="IPR027396">
    <property type="entry name" value="DsrEFH-like"/>
</dbReference>
<comment type="caution">
    <text evidence="2">The sequence shown here is derived from an EMBL/GenBank/DDBJ whole genome shotgun (WGS) entry which is preliminary data.</text>
</comment>
<accession>A0ABT3A5W9</accession>
<dbReference type="NCBIfam" id="NF001238">
    <property type="entry name" value="PRK00211.1"/>
    <property type="match status" value="1"/>
</dbReference>
<dbReference type="PANTHER" id="PTHR38780:SF1">
    <property type="entry name" value="PROTEIN TUSC"/>
    <property type="match status" value="1"/>
</dbReference>
<dbReference type="EMBL" id="JAOWKX010000002">
    <property type="protein sequence ID" value="MCV2884082.1"/>
    <property type="molecule type" value="Genomic_DNA"/>
</dbReference>
<keyword evidence="3" id="KW-1185">Reference proteome</keyword>
<dbReference type="InterPro" id="IPR003787">
    <property type="entry name" value="Sulphur_relay_DsrE/F-like"/>
</dbReference>
<gene>
    <name evidence="2" type="primary">tusC</name>
    <name evidence="2" type="ORF">OE749_05180</name>
</gene>
<evidence type="ECO:0000313" key="2">
    <source>
        <dbReference type="EMBL" id="MCV2884082.1"/>
    </source>
</evidence>
<dbReference type="Proteomes" id="UP001652504">
    <property type="component" value="Unassembled WGS sequence"/>
</dbReference>
<evidence type="ECO:0000313" key="3">
    <source>
        <dbReference type="Proteomes" id="UP001652504"/>
    </source>
</evidence>
<dbReference type="Gene3D" id="3.40.1260.10">
    <property type="entry name" value="DsrEFH-like"/>
    <property type="match status" value="1"/>
</dbReference>
<comment type="similarity">
    <text evidence="1">Belongs to the DsrF/TusC family.</text>
</comment>
<protein>
    <submittedName>
        <fullName evidence="2">Sulfurtransferase complex subunit TusC</fullName>
    </submittedName>
</protein>
<dbReference type="NCBIfam" id="TIGR03010">
    <property type="entry name" value="sulf_tusC_dsrF"/>
    <property type="match status" value="1"/>
</dbReference>
<dbReference type="RefSeq" id="WP_263711290.1">
    <property type="nucleotide sequence ID" value="NZ_JAOWKX010000002.1"/>
</dbReference>
<reference evidence="2 3" key="1">
    <citation type="submission" date="2022-10" db="EMBL/GenBank/DDBJ databases">
        <title>Aestuariibacter sp. AA17 isolated from Montipora capitata coral fragment.</title>
        <authorList>
            <person name="Emsley S.A."/>
            <person name="Pfannmuller K.M."/>
            <person name="Loughran R.M."/>
            <person name="Shlafstein M."/>
            <person name="Papke E."/>
            <person name="Saw J.H."/>
            <person name="Ushijima B."/>
            <person name="Videau P."/>
        </authorList>
    </citation>
    <scope>NUCLEOTIDE SEQUENCE [LARGE SCALE GENOMIC DNA]</scope>
    <source>
        <strain evidence="2 3">AA17</strain>
    </source>
</reference>
<dbReference type="SUPFAM" id="SSF75169">
    <property type="entry name" value="DsrEFH-like"/>
    <property type="match status" value="1"/>
</dbReference>
<organism evidence="2 3">
    <name type="scientific">Fluctibacter corallii</name>
    <dbReference type="NCBI Taxonomy" id="2984329"/>
    <lineage>
        <taxon>Bacteria</taxon>
        <taxon>Pseudomonadati</taxon>
        <taxon>Pseudomonadota</taxon>
        <taxon>Gammaproteobacteria</taxon>
        <taxon>Alteromonadales</taxon>
        <taxon>Alteromonadaceae</taxon>
        <taxon>Fluctibacter</taxon>
    </lineage>
</organism>
<dbReference type="InterPro" id="IPR017462">
    <property type="entry name" value="Sulphur_relay_TusC/DsrF"/>
</dbReference>
<dbReference type="Pfam" id="PF02635">
    <property type="entry name" value="DsrE"/>
    <property type="match status" value="1"/>
</dbReference>
<proteinExistence type="inferred from homology"/>
<dbReference type="PANTHER" id="PTHR38780">
    <property type="entry name" value="PROTEIN TUSC"/>
    <property type="match status" value="1"/>
</dbReference>